<evidence type="ECO:0000256" key="2">
    <source>
        <dbReference type="ARBA" id="ARBA00022676"/>
    </source>
</evidence>
<gene>
    <name evidence="5" type="ORF">P170DRAFT_505631</name>
</gene>
<keyword evidence="4" id="KW-1133">Transmembrane helix</keyword>
<keyword evidence="3 5" id="KW-0808">Transferase</keyword>
<dbReference type="InterPro" id="IPR029044">
    <property type="entry name" value="Nucleotide-diphossugar_trans"/>
</dbReference>
<keyword evidence="6" id="KW-1185">Reference proteome</keyword>
<dbReference type="AlphaFoldDB" id="A0A2I2GQ40"/>
<dbReference type="RefSeq" id="XP_024710299.1">
    <property type="nucleotide sequence ID" value="XM_024854305.1"/>
</dbReference>
<organism evidence="5 6">
    <name type="scientific">Aspergillus steynii IBT 23096</name>
    <dbReference type="NCBI Taxonomy" id="1392250"/>
    <lineage>
        <taxon>Eukaryota</taxon>
        <taxon>Fungi</taxon>
        <taxon>Dikarya</taxon>
        <taxon>Ascomycota</taxon>
        <taxon>Pezizomycotina</taxon>
        <taxon>Eurotiomycetes</taxon>
        <taxon>Eurotiomycetidae</taxon>
        <taxon>Eurotiales</taxon>
        <taxon>Aspergillaceae</taxon>
        <taxon>Aspergillus</taxon>
        <taxon>Aspergillus subgen. Circumdati</taxon>
    </lineage>
</organism>
<dbReference type="GO" id="GO:0006487">
    <property type="term" value="P:protein N-linked glycosylation"/>
    <property type="evidence" value="ECO:0007669"/>
    <property type="project" value="TreeGrafter"/>
</dbReference>
<sequence>MQFALPPRKNAHILPYARSPRISFQRRKQLKAAAILGFGLLLVFFLLSQFFYTSTGTAAVPIGTPSVVIVTVLDRTLFSNDYIQKIVKNREDYAKRHGYVNFFANLSDYESSLDNAPRSWGVVPAVRHAMASHPHSKYFFHLDAHSLFMNPTKSLESTLLDNRRLESLMRKDVPVVPPDSIIKTFSHLQAQDIDLIVSTDNEDLSVGSFVVRQGEFARFFLDFWFDPLYRGYNFAKAEIHALDHIVQWHPTVLARLALIPQRVVNAYSKDSSGAAVDGTYKDGDLVLRMFGCDTDPKRSCEKEIEPYYNLWAKNLKKE</sequence>
<protein>
    <submittedName>
        <fullName evidence="5">Alpha-1,6-mannosyltransferase subunit</fullName>
    </submittedName>
</protein>
<evidence type="ECO:0000256" key="3">
    <source>
        <dbReference type="ARBA" id="ARBA00022679"/>
    </source>
</evidence>
<accession>A0A2I2GQ40</accession>
<keyword evidence="4" id="KW-0812">Transmembrane</keyword>
<dbReference type="GO" id="GO:0000136">
    <property type="term" value="C:mannan polymerase complex"/>
    <property type="evidence" value="ECO:0007669"/>
    <property type="project" value="TreeGrafter"/>
</dbReference>
<dbReference type="STRING" id="1392250.A0A2I2GQ40"/>
<evidence type="ECO:0000256" key="1">
    <source>
        <dbReference type="ARBA" id="ARBA00005664"/>
    </source>
</evidence>
<dbReference type="Proteomes" id="UP000234275">
    <property type="component" value="Unassembled WGS sequence"/>
</dbReference>
<dbReference type="Pfam" id="PF05637">
    <property type="entry name" value="Glyco_transf_34"/>
    <property type="match status" value="1"/>
</dbReference>
<dbReference type="VEuPathDB" id="FungiDB:P170DRAFT_505631"/>
<evidence type="ECO:0000313" key="6">
    <source>
        <dbReference type="Proteomes" id="UP000234275"/>
    </source>
</evidence>
<evidence type="ECO:0000313" key="5">
    <source>
        <dbReference type="EMBL" id="PLB54997.1"/>
    </source>
</evidence>
<dbReference type="OrthoDB" id="205108at2759"/>
<dbReference type="FunFam" id="3.90.550.10:FF:000149">
    <property type="entry name" value="Alpha-1,6-mannosyltransferase subunit"/>
    <property type="match status" value="1"/>
</dbReference>
<name>A0A2I2GQ40_9EURO</name>
<proteinExistence type="inferred from homology"/>
<keyword evidence="2 5" id="KW-0328">Glycosyltransferase</keyword>
<dbReference type="GO" id="GO:0000009">
    <property type="term" value="F:alpha-1,6-mannosyltransferase activity"/>
    <property type="evidence" value="ECO:0007669"/>
    <property type="project" value="TreeGrafter"/>
</dbReference>
<keyword evidence="4" id="KW-0472">Membrane</keyword>
<dbReference type="GeneID" id="36562011"/>
<dbReference type="PANTHER" id="PTHR31306">
    <property type="entry name" value="ALPHA-1,6-MANNOSYLTRANSFERASE MNN11-RELATED"/>
    <property type="match status" value="1"/>
</dbReference>
<evidence type="ECO:0000256" key="4">
    <source>
        <dbReference type="SAM" id="Phobius"/>
    </source>
</evidence>
<feature type="transmembrane region" description="Helical" evidence="4">
    <location>
        <begin position="30"/>
        <end position="52"/>
    </location>
</feature>
<comment type="caution">
    <text evidence="5">The sequence shown here is derived from an EMBL/GenBank/DDBJ whole genome shotgun (WGS) entry which is preliminary data.</text>
</comment>
<dbReference type="PANTHER" id="PTHR31306:SF10">
    <property type="entry name" value="ALPHA-1,6-MANNOSYLTRANSFERASE MNN11-RELATED"/>
    <property type="match status" value="1"/>
</dbReference>
<comment type="similarity">
    <text evidence="1">Belongs to the glycosyltransferase 34 family.</text>
</comment>
<dbReference type="InterPro" id="IPR008630">
    <property type="entry name" value="Glyco_trans_34"/>
</dbReference>
<dbReference type="Gene3D" id="3.90.550.10">
    <property type="entry name" value="Spore Coat Polysaccharide Biosynthesis Protein SpsA, Chain A"/>
    <property type="match status" value="1"/>
</dbReference>
<reference evidence="5 6" key="1">
    <citation type="submission" date="2016-12" db="EMBL/GenBank/DDBJ databases">
        <title>The genomes of Aspergillus section Nigri reveals drivers in fungal speciation.</title>
        <authorList>
            <consortium name="DOE Joint Genome Institute"/>
            <person name="Vesth T.C."/>
            <person name="Nybo J."/>
            <person name="Theobald S."/>
            <person name="Brandl J."/>
            <person name="Frisvad J.C."/>
            <person name="Nielsen K.F."/>
            <person name="Lyhne E.K."/>
            <person name="Kogle M.E."/>
            <person name="Kuo A."/>
            <person name="Riley R."/>
            <person name="Clum A."/>
            <person name="Nolan M."/>
            <person name="Lipzen A."/>
            <person name="Salamov A."/>
            <person name="Henrissat B."/>
            <person name="Wiebenga A."/>
            <person name="De Vries R.P."/>
            <person name="Grigoriev I.V."/>
            <person name="Mortensen U.H."/>
            <person name="Andersen M.R."/>
            <person name="Baker S.E."/>
        </authorList>
    </citation>
    <scope>NUCLEOTIDE SEQUENCE [LARGE SCALE GENOMIC DNA]</scope>
    <source>
        <strain evidence="5 6">IBT 23096</strain>
    </source>
</reference>
<dbReference type="EMBL" id="MSFO01000001">
    <property type="protein sequence ID" value="PLB54997.1"/>
    <property type="molecule type" value="Genomic_DNA"/>
</dbReference>